<evidence type="ECO:0000313" key="1">
    <source>
        <dbReference type="EMBL" id="GAD18426.1"/>
    </source>
</evidence>
<comment type="caution">
    <text evidence="1">The sequence shown here is derived from an EMBL/GenBank/DDBJ whole genome shotgun (WGS) entry which is preliminary data.</text>
</comment>
<organism evidence="1 2">
    <name type="scientific">Helicobacter fennelliae MRY12-0050</name>
    <dbReference type="NCBI Taxonomy" id="1325130"/>
    <lineage>
        <taxon>Bacteria</taxon>
        <taxon>Pseudomonadati</taxon>
        <taxon>Campylobacterota</taxon>
        <taxon>Epsilonproteobacteria</taxon>
        <taxon>Campylobacterales</taxon>
        <taxon>Helicobacteraceae</taxon>
        <taxon>Helicobacter</taxon>
    </lineage>
</organism>
<dbReference type="Proteomes" id="UP000018143">
    <property type="component" value="Unassembled WGS sequence"/>
</dbReference>
<protein>
    <submittedName>
        <fullName evidence="1">Uncharacterized protein</fullName>
    </submittedName>
</protein>
<dbReference type="EMBL" id="BASD01000005">
    <property type="protein sequence ID" value="GAD18426.1"/>
    <property type="molecule type" value="Genomic_DNA"/>
</dbReference>
<sequence>MRNCHKEILRMRRTCSCAAMKQNRCVVIYRAKLNCLKVRKKAKHYFIAPFWQGLGYY</sequence>
<reference evidence="1 2" key="1">
    <citation type="journal article" date="2013" name="Genome Announc.">
        <title>Draft Genome Sequence of Helicobacter fennelliae Strain MRY12-0050, Isolated from a Bacteremia Patient.</title>
        <authorList>
            <person name="Rimbara E."/>
            <person name="Matsui M."/>
            <person name="Mori S."/>
            <person name="Suzuki S."/>
            <person name="Suzuki M."/>
            <person name="Kim H."/>
            <person name="Sekizuka T."/>
            <person name="Kuroda M."/>
            <person name="Shibayama K."/>
        </authorList>
    </citation>
    <scope>NUCLEOTIDE SEQUENCE [LARGE SCALE GENOMIC DNA]</scope>
    <source>
        <strain evidence="1 2">MRY12-0050</strain>
    </source>
</reference>
<dbReference type="AlphaFoldDB" id="T1CZT1"/>
<evidence type="ECO:0000313" key="2">
    <source>
        <dbReference type="Proteomes" id="UP000018143"/>
    </source>
</evidence>
<proteinExistence type="predicted"/>
<gene>
    <name evidence="1" type="ORF">HFN_2354</name>
</gene>
<name>T1CZT1_9HELI</name>
<accession>T1CZT1</accession>
<keyword evidence="2" id="KW-1185">Reference proteome</keyword>